<dbReference type="InterPro" id="IPR029069">
    <property type="entry name" value="HotDog_dom_sf"/>
</dbReference>
<dbReference type="NCBIfam" id="TIGR01749">
    <property type="entry name" value="fabA"/>
    <property type="match status" value="1"/>
</dbReference>
<keyword evidence="1" id="KW-0456">Lyase</keyword>
<dbReference type="PANTHER" id="PTHR30272">
    <property type="entry name" value="3-HYDROXYACYL-[ACYL-CARRIER-PROTEIN] DEHYDRATASE"/>
    <property type="match status" value="1"/>
</dbReference>
<dbReference type="InterPro" id="IPR010083">
    <property type="entry name" value="FabA"/>
</dbReference>
<proteinExistence type="predicted"/>
<organism evidence="1 2">
    <name type="scientific">Aliikangiella maris</name>
    <dbReference type="NCBI Taxonomy" id="3162458"/>
    <lineage>
        <taxon>Bacteria</taxon>
        <taxon>Pseudomonadati</taxon>
        <taxon>Pseudomonadota</taxon>
        <taxon>Gammaproteobacteria</taxon>
        <taxon>Oceanospirillales</taxon>
        <taxon>Pleioneaceae</taxon>
        <taxon>Aliikangiella</taxon>
    </lineage>
</organism>
<sequence length="176" mass="19457">MSLTESFTREELIACGKGELIGTNTEGRPLARLPLPNMLMIDRVTKISDEGGEYGKGQIIAELDINPELWFFGCHFESDPVMPGCLGLDAMWQLCGFHLSWMGHKGKGRALGAGEVKFFGQVLPTAKLVTYVIDVRRILKKGLSMIIADAKMLVDGKEIYTAKNLRVGLFESTDDF</sequence>
<dbReference type="Gene3D" id="3.10.129.10">
    <property type="entry name" value="Hotdog Thioesterase"/>
    <property type="match status" value="1"/>
</dbReference>
<dbReference type="GO" id="GO:0034017">
    <property type="term" value="F:trans-2-decenoyl-acyl-carrier-protein isomerase activity"/>
    <property type="evidence" value="ECO:0007669"/>
    <property type="project" value="UniProtKB-EC"/>
</dbReference>
<protein>
    <submittedName>
        <fullName evidence="1">Bifunctional 3-hydroxydecanoyl-ACP dehydratase/trans-2-decenoyl-ACP isomerase</fullName>
        <ecNumber evidence="1">4.2.1.59</ecNumber>
        <ecNumber evidence="1">5.3.3.14</ecNumber>
    </submittedName>
</protein>
<reference evidence="1 2" key="1">
    <citation type="submission" date="2024-06" db="EMBL/GenBank/DDBJ databases">
        <authorList>
            <person name="Li F."/>
        </authorList>
    </citation>
    <scope>NUCLEOTIDE SEQUENCE [LARGE SCALE GENOMIC DNA]</scope>
    <source>
        <strain evidence="1 2">GXAS 311</strain>
    </source>
</reference>
<accession>A0ABV2BVV6</accession>
<dbReference type="InterPro" id="IPR013114">
    <property type="entry name" value="FabA_FabZ"/>
</dbReference>
<dbReference type="CDD" id="cd01287">
    <property type="entry name" value="FabA"/>
    <property type="match status" value="1"/>
</dbReference>
<evidence type="ECO:0000313" key="1">
    <source>
        <dbReference type="EMBL" id="MET1256074.1"/>
    </source>
</evidence>
<dbReference type="EC" id="5.3.3.14" evidence="1"/>
<keyword evidence="1" id="KW-0413">Isomerase</keyword>
<dbReference type="EMBL" id="JBEVCJ010000016">
    <property type="protein sequence ID" value="MET1256074.1"/>
    <property type="molecule type" value="Genomic_DNA"/>
</dbReference>
<dbReference type="EC" id="4.2.1.59" evidence="1"/>
<evidence type="ECO:0000313" key="2">
    <source>
        <dbReference type="Proteomes" id="UP001548189"/>
    </source>
</evidence>
<dbReference type="SUPFAM" id="SSF54637">
    <property type="entry name" value="Thioesterase/thiol ester dehydrase-isomerase"/>
    <property type="match status" value="1"/>
</dbReference>
<dbReference type="Pfam" id="PF07977">
    <property type="entry name" value="FabA"/>
    <property type="match status" value="1"/>
</dbReference>
<dbReference type="GO" id="GO:0019171">
    <property type="term" value="F:(3R)-hydroxyacyl-[acyl-carrier-protein] dehydratase activity"/>
    <property type="evidence" value="ECO:0007669"/>
    <property type="project" value="UniProtKB-EC"/>
</dbReference>
<gene>
    <name evidence="1" type="primary">fabA</name>
    <name evidence="1" type="ORF">ABVT43_13120</name>
</gene>
<dbReference type="Proteomes" id="UP001548189">
    <property type="component" value="Unassembled WGS sequence"/>
</dbReference>
<dbReference type="PANTHER" id="PTHR30272:SF8">
    <property type="entry name" value="3-HYDROXYDECANOYL-[ACYL-CARRIER-PROTEIN] DEHYDRATASE"/>
    <property type="match status" value="1"/>
</dbReference>
<dbReference type="NCBIfam" id="NF003509">
    <property type="entry name" value="PRK05174.1"/>
    <property type="match status" value="1"/>
</dbReference>
<keyword evidence="2" id="KW-1185">Reference proteome</keyword>
<comment type="caution">
    <text evidence="1">The sequence shown here is derived from an EMBL/GenBank/DDBJ whole genome shotgun (WGS) entry which is preliminary data.</text>
</comment>
<name>A0ABV2BVV6_9GAMM</name>